<proteinExistence type="predicted"/>
<gene>
    <name evidence="3" type="primary">spoVK</name>
    <name evidence="3" type="ORF">AK812_SmicGene28367</name>
</gene>
<comment type="caution">
    <text evidence="3">The sequence shown here is derived from an EMBL/GenBank/DDBJ whole genome shotgun (WGS) entry which is preliminary data.</text>
</comment>
<dbReference type="Proteomes" id="UP000186817">
    <property type="component" value="Unassembled WGS sequence"/>
</dbReference>
<dbReference type="PANTHER" id="PTHR43392">
    <property type="entry name" value="AAA-TYPE ATPASE FAMILY PROTEIN / ANKYRIN REPEAT FAMILY PROTEIN"/>
    <property type="match status" value="1"/>
</dbReference>
<organism evidence="3 4">
    <name type="scientific">Symbiodinium microadriaticum</name>
    <name type="common">Dinoflagellate</name>
    <name type="synonym">Zooxanthella microadriatica</name>
    <dbReference type="NCBI Taxonomy" id="2951"/>
    <lineage>
        <taxon>Eukaryota</taxon>
        <taxon>Sar</taxon>
        <taxon>Alveolata</taxon>
        <taxon>Dinophyceae</taxon>
        <taxon>Suessiales</taxon>
        <taxon>Symbiodiniaceae</taxon>
        <taxon>Symbiodinium</taxon>
    </lineage>
</organism>
<feature type="compositionally biased region" description="Polar residues" evidence="2">
    <location>
        <begin position="697"/>
        <end position="709"/>
    </location>
</feature>
<dbReference type="SUPFAM" id="SSF103657">
    <property type="entry name" value="BAR/IMD domain-like"/>
    <property type="match status" value="1"/>
</dbReference>
<dbReference type="InterPro" id="IPR027267">
    <property type="entry name" value="AH/BAR_dom_sf"/>
</dbReference>
<dbReference type="GO" id="GO:0016887">
    <property type="term" value="F:ATP hydrolysis activity"/>
    <property type="evidence" value="ECO:0007669"/>
    <property type="project" value="TreeGrafter"/>
</dbReference>
<dbReference type="Gene3D" id="1.20.1270.60">
    <property type="entry name" value="Arfaptin homology (AH) domain/BAR domain"/>
    <property type="match status" value="1"/>
</dbReference>
<accession>A0A1Q9D4I4</accession>
<name>A0A1Q9D4I4_SYMMI</name>
<keyword evidence="1" id="KW-0175">Coiled coil</keyword>
<dbReference type="AlphaFoldDB" id="A0A1Q9D4I4"/>
<reference evidence="3 4" key="1">
    <citation type="submission" date="2016-02" db="EMBL/GenBank/DDBJ databases">
        <title>Genome analysis of coral dinoflagellate symbionts highlights evolutionary adaptations to a symbiotic lifestyle.</title>
        <authorList>
            <person name="Aranda M."/>
            <person name="Li Y."/>
            <person name="Liew Y.J."/>
            <person name="Baumgarten S."/>
            <person name="Simakov O."/>
            <person name="Wilson M."/>
            <person name="Piel J."/>
            <person name="Ashoor H."/>
            <person name="Bougouffa S."/>
            <person name="Bajic V.B."/>
            <person name="Ryu T."/>
            <person name="Ravasi T."/>
            <person name="Bayer T."/>
            <person name="Micklem G."/>
            <person name="Kim H."/>
            <person name="Bhak J."/>
            <person name="Lajeunesse T.C."/>
            <person name="Voolstra C.R."/>
        </authorList>
    </citation>
    <scope>NUCLEOTIDE SEQUENCE [LARGE SCALE GENOMIC DNA]</scope>
    <source>
        <strain evidence="3 4">CCMP2467</strain>
    </source>
</reference>
<evidence type="ECO:0000256" key="2">
    <source>
        <dbReference type="SAM" id="MobiDB-lite"/>
    </source>
</evidence>
<feature type="compositionally biased region" description="Basic and acidic residues" evidence="2">
    <location>
        <begin position="663"/>
        <end position="673"/>
    </location>
</feature>
<keyword evidence="4" id="KW-1185">Reference proteome</keyword>
<feature type="region of interest" description="Disordered" evidence="2">
    <location>
        <begin position="663"/>
        <end position="709"/>
    </location>
</feature>
<sequence length="1225" mass="134370">MSAASEGQLTAFVSVHRQGQAASRNLGEKGPLKMSLLKDFMDPTHHRFRRRTRGPEHLDYENAEATVEPQRQLAALVRDATMKIAEHMGEVAQAHSALMQGLQRYFGLDVSGVDTSAMALVQECASVTDSFEQSLKKAGFAQVMGSCDEILKECSSVAGLLNERDDALSERQHYEEKVATLRSTSKGVVTEQIARNHEKLERAKESHHQKEDKLTAALQSFIYRRPVHFRQTLLALFRQHVGVLAEVGAKAEEAMKAVAAELQVGQKARIVGLQKAVELNELLVTVEGEEGAGRLFVQLPDGRQKSVRVENLCPQLPEPQSAPSSSSKCTDKEGAAGPGESGEESALPQKLRLEPARIPCSGAEVVIEARDLAGTISEVWVDGTSCEVLEDLSKRDSPAVRVRVPACRNRAGGAALVEVRSVDWARHMIREEAANYFPLLTFATCSPNIELTARQGDSETPYLDVATRQKGLISAVALTSELSPVQGRQRYFFQVKIEAMAEKRSNRTLALGFVWPLPHALLLEGDEAPQLKRRASLWTSDGHMPELAHQLPRSFVVGGDPPKAYMGGRELAKISWRPLLECIVGAELGVVLDVGPSSLTLSIFEEGEEKCVVEGPLNEEWRWPSLGAPNGVLDVCGTVTSVSLSQGAQPPDLPLSLTAEDAAREGGDEKRFESAQYPTSKLTQHDHGKMPHEASQERSGVSSLDQAADSSGWPEEVLKDVCKQPFVVESPESFLSFVRYADHSQAQMCILRKGLQKLALETSLPQALREACAQHRTAVEAVMAFQDASEIELDGDVFTWPGTSGGYSCKRTEIKGGSMCQRLTRAKAAETDDGLIYVAELSCAKKTAHHLTGERCRTLTSKDVRDCADVSFHPGTDVVELPMWDRGHSFVGAPGVGSCLHVDQAWWSNVAKNFTGFGWQGELDLSSLIFPVPRAMQRVEQRAVEVWNQSSTRRLATIPVRNGHVPSLQDVMQQVAPGQAQQNLTLRLGNANLPSEDVWQSQDVEDVRREFEEQGVGILCATGSLRLRKRWHKRAARLVSFVGGQWVARKAYASVLTFLERRSLLTAAPRCAAVGGAGIVAGVATVALQYGLERALPSAFMTEYTVVMKKSDHGKHEIVRVKDGAATRELLLGLEVEDMLDDLVGQSDIKGGVLFVDEAYILSYGGPRDFRREAINEIMRDMDAGDPLVIFAGHPTEMQNLLQANECLQRRIRHTFRLADYTATD</sequence>
<dbReference type="InterPro" id="IPR050773">
    <property type="entry name" value="CbxX/CfxQ_RuBisCO_ESX"/>
</dbReference>
<dbReference type="OrthoDB" id="417036at2759"/>
<feature type="compositionally biased region" description="Basic and acidic residues" evidence="2">
    <location>
        <begin position="683"/>
        <end position="696"/>
    </location>
</feature>
<feature type="region of interest" description="Disordered" evidence="2">
    <location>
        <begin position="314"/>
        <end position="349"/>
    </location>
</feature>
<dbReference type="PANTHER" id="PTHR43392:SF2">
    <property type="entry name" value="AAA-TYPE ATPASE FAMILY PROTEIN _ ANKYRIN REPEAT FAMILY PROTEIN"/>
    <property type="match status" value="1"/>
</dbReference>
<feature type="coiled-coil region" evidence="1">
    <location>
        <begin position="157"/>
        <end position="184"/>
    </location>
</feature>
<dbReference type="SUPFAM" id="SSF52540">
    <property type="entry name" value="P-loop containing nucleoside triphosphate hydrolases"/>
    <property type="match status" value="1"/>
</dbReference>
<evidence type="ECO:0000313" key="4">
    <source>
        <dbReference type="Proteomes" id="UP000186817"/>
    </source>
</evidence>
<evidence type="ECO:0000256" key="1">
    <source>
        <dbReference type="SAM" id="Coils"/>
    </source>
</evidence>
<evidence type="ECO:0000313" key="3">
    <source>
        <dbReference type="EMBL" id="OLP90088.1"/>
    </source>
</evidence>
<dbReference type="Gene3D" id="3.40.50.300">
    <property type="entry name" value="P-loop containing nucleotide triphosphate hydrolases"/>
    <property type="match status" value="1"/>
</dbReference>
<dbReference type="InterPro" id="IPR027417">
    <property type="entry name" value="P-loop_NTPase"/>
</dbReference>
<protein>
    <submittedName>
        <fullName evidence="3">Stage V sporulation protein K</fullName>
    </submittedName>
</protein>
<dbReference type="EMBL" id="LSRX01000728">
    <property type="protein sequence ID" value="OLP90088.1"/>
    <property type="molecule type" value="Genomic_DNA"/>
</dbReference>